<feature type="region of interest" description="Disordered" evidence="1">
    <location>
        <begin position="408"/>
        <end position="480"/>
    </location>
</feature>
<keyword evidence="4" id="KW-1185">Reference proteome</keyword>
<organism evidence="3 4">
    <name type="scientific">Ophiocordyceps australis</name>
    <dbReference type="NCBI Taxonomy" id="1399860"/>
    <lineage>
        <taxon>Eukaryota</taxon>
        <taxon>Fungi</taxon>
        <taxon>Dikarya</taxon>
        <taxon>Ascomycota</taxon>
        <taxon>Pezizomycotina</taxon>
        <taxon>Sordariomycetes</taxon>
        <taxon>Hypocreomycetidae</taxon>
        <taxon>Hypocreales</taxon>
        <taxon>Ophiocordycipitaceae</taxon>
        <taxon>Ophiocordyceps</taxon>
    </lineage>
</organism>
<name>A0A2C5XY05_9HYPO</name>
<feature type="region of interest" description="Disordered" evidence="1">
    <location>
        <begin position="626"/>
        <end position="645"/>
    </location>
</feature>
<evidence type="ECO:0000256" key="2">
    <source>
        <dbReference type="SAM" id="SignalP"/>
    </source>
</evidence>
<evidence type="ECO:0000313" key="3">
    <source>
        <dbReference type="EMBL" id="PHH60306.1"/>
    </source>
</evidence>
<feature type="region of interest" description="Disordered" evidence="1">
    <location>
        <begin position="787"/>
        <end position="871"/>
    </location>
</feature>
<feature type="compositionally biased region" description="Low complexity" evidence="1">
    <location>
        <begin position="633"/>
        <end position="645"/>
    </location>
</feature>
<dbReference type="Proteomes" id="UP000226192">
    <property type="component" value="Unassembled WGS sequence"/>
</dbReference>
<feature type="compositionally biased region" description="Low complexity" evidence="1">
    <location>
        <begin position="827"/>
        <end position="838"/>
    </location>
</feature>
<sequence>MFQRLALTTGALVALASAQQFEGSKVGGGIEGPRGLPDPCLTAGKFVLNVKDAPLQAPCAMEQGINALCEKLTGVKLVDVTDEKRQAFKECMLGQGSSYEKEVIGCVQCKVHHNIFSEDQGKFYYQRWPAAFKHFEASDRPELGTWESFQAIVGGDWDLDFNDLKKPNGTWDKVADPKDYYKPDPPTFQGIGSFTLNGKKYPEEALANPPSGFQAVESKDNMGRQIGVVVDGEQKPAAPPTQTSLAAAPSSVKNGTLTSSISSATSAAPLGATSSISSTTSAALPAATNGAGKVELCLAYQQLTNIVAININSSITFNFFCVPEEAAPVQGVERTPITKEEAKTLPVAPASIANKPAVKPAEMLQETNNQVQDASPMHVQMVQAINILLPAPGMVDVSKVREILKANSEDKKSVPGSGSGSVAPAGQNKPVGAVNNAGANSPASFDSPASSDSPVSSNSPASSKAPARGKPTKQVERAAWCGTGAPDSTLPCDMIGKLDANAIMDAGMDVTKEEERKSREKLVAYYENRKAVQGLISKYNDCCLKCKVDNKLLTPEQAKYWKEVADNFDNWAVEMEKFKNGETDVSPDTLFVFSKPLYDRGQPGAAIEDVETTQVPYDESCLAPPANVPEPVAPSSGSASGADPAPAIVPQPPLCHMAKIDGNNTLPINGNSAKFNTDVSANLAQQFCAAWYYVQKLVNGKMESSYVFGESVAIANTVITISIEQAQTITTNCGCNPKAEPVAAGDFNQKAFGTEAIVQAAQEDLSAKADVGAGNIVVSSRPFVAPPQELEPQASSGKPAASPQESEPQLSSGNPAASPQESEPQLSSGKPAASAPGSEPQTPFGQAEAGAVQAPKPQAPKPKAGHNLSCH</sequence>
<feature type="compositionally biased region" description="Polar residues" evidence="1">
    <location>
        <begin position="803"/>
        <end position="826"/>
    </location>
</feature>
<feature type="signal peptide" evidence="2">
    <location>
        <begin position="1"/>
        <end position="18"/>
    </location>
</feature>
<reference evidence="3 4" key="1">
    <citation type="submission" date="2017-06" db="EMBL/GenBank/DDBJ databases">
        <title>Ant-infecting Ophiocordyceps genomes reveal a high diversity of potential behavioral manipulation genes and a possible major role for enterotoxins.</title>
        <authorList>
            <person name="De Bekker C."/>
            <person name="Evans H.C."/>
            <person name="Brachmann A."/>
            <person name="Hughes D.P."/>
        </authorList>
    </citation>
    <scope>NUCLEOTIDE SEQUENCE [LARGE SCALE GENOMIC DNA]</scope>
    <source>
        <strain evidence="3 4">Map64</strain>
    </source>
</reference>
<feature type="compositionally biased region" description="Low complexity" evidence="1">
    <location>
        <begin position="439"/>
        <end position="466"/>
    </location>
</feature>
<feature type="compositionally biased region" description="Low complexity" evidence="1">
    <location>
        <begin position="414"/>
        <end position="426"/>
    </location>
</feature>
<dbReference type="EMBL" id="NJET01000153">
    <property type="protein sequence ID" value="PHH60306.1"/>
    <property type="molecule type" value="Genomic_DNA"/>
</dbReference>
<dbReference type="STRING" id="1399860.A0A2C5XY05"/>
<proteinExistence type="predicted"/>
<evidence type="ECO:0000313" key="4">
    <source>
        <dbReference type="Proteomes" id="UP000226192"/>
    </source>
</evidence>
<dbReference type="AlphaFoldDB" id="A0A2C5XY05"/>
<accession>A0A2C5XY05</accession>
<gene>
    <name evidence="3" type="ORF">CDD81_1861</name>
</gene>
<dbReference type="OrthoDB" id="4928207at2759"/>
<feature type="chain" id="PRO_5012948313" evidence="2">
    <location>
        <begin position="19"/>
        <end position="871"/>
    </location>
</feature>
<comment type="caution">
    <text evidence="3">The sequence shown here is derived from an EMBL/GenBank/DDBJ whole genome shotgun (WGS) entry which is preliminary data.</text>
</comment>
<keyword evidence="2" id="KW-0732">Signal</keyword>
<protein>
    <submittedName>
        <fullName evidence="3">Uncharacterized protein</fullName>
    </submittedName>
</protein>
<feature type="region of interest" description="Disordered" evidence="1">
    <location>
        <begin position="233"/>
        <end position="258"/>
    </location>
</feature>
<feature type="compositionally biased region" description="Polar residues" evidence="1">
    <location>
        <begin position="240"/>
        <end position="255"/>
    </location>
</feature>
<evidence type="ECO:0000256" key="1">
    <source>
        <dbReference type="SAM" id="MobiDB-lite"/>
    </source>
</evidence>